<reference evidence="2" key="1">
    <citation type="submission" date="2016-09" db="EMBL/GenBank/DDBJ databases">
        <authorList>
            <person name="Jeantristanb JTB J.-T."/>
            <person name="Ricardo R."/>
        </authorList>
    </citation>
    <scope>NUCLEOTIDE SEQUENCE [LARGE SCALE GENOMIC DNA]</scope>
</reference>
<gene>
    <name evidence="1" type="ORF">BQ2448_1595</name>
</gene>
<keyword evidence="2" id="KW-1185">Reference proteome</keyword>
<protein>
    <submittedName>
        <fullName evidence="1">BQ2448_1595 protein</fullName>
    </submittedName>
</protein>
<proteinExistence type="predicted"/>
<accession>A0A238FDK2</accession>
<sequence>MADIPFDHTSSIARRVLACGNSGTSLSRWTKGGVILIGDCSCEVSNARQGASQSIQDAEALGAFFNGASSHCNLPSPTSKSCSRCHVFAVRHEHEAALLQKYTRQQDKPEADVETLEATL</sequence>
<name>A0A238FDK2_9BASI</name>
<dbReference type="EMBL" id="FMSP01000005">
    <property type="protein sequence ID" value="SCV70201.1"/>
    <property type="molecule type" value="Genomic_DNA"/>
</dbReference>
<organism evidence="1 2">
    <name type="scientific">Microbotryum intermedium</name>
    <dbReference type="NCBI Taxonomy" id="269621"/>
    <lineage>
        <taxon>Eukaryota</taxon>
        <taxon>Fungi</taxon>
        <taxon>Dikarya</taxon>
        <taxon>Basidiomycota</taxon>
        <taxon>Pucciniomycotina</taxon>
        <taxon>Microbotryomycetes</taxon>
        <taxon>Microbotryales</taxon>
        <taxon>Microbotryaceae</taxon>
        <taxon>Microbotryum</taxon>
    </lineage>
</organism>
<evidence type="ECO:0000313" key="2">
    <source>
        <dbReference type="Proteomes" id="UP000198372"/>
    </source>
</evidence>
<dbReference type="Gene3D" id="3.50.50.60">
    <property type="entry name" value="FAD/NAD(P)-binding domain"/>
    <property type="match status" value="1"/>
</dbReference>
<dbReference type="AlphaFoldDB" id="A0A238FDK2"/>
<dbReference type="InterPro" id="IPR036188">
    <property type="entry name" value="FAD/NAD-bd_sf"/>
</dbReference>
<dbReference type="OrthoDB" id="16820at2759"/>
<dbReference type="Proteomes" id="UP000198372">
    <property type="component" value="Unassembled WGS sequence"/>
</dbReference>
<dbReference type="STRING" id="269621.A0A238FDK2"/>
<evidence type="ECO:0000313" key="1">
    <source>
        <dbReference type="EMBL" id="SCV70201.1"/>
    </source>
</evidence>